<dbReference type="PANTHER" id="PTHR32309:SF13">
    <property type="entry name" value="FERRIC ENTEROBACTIN TRANSPORT PROTEIN FEPE"/>
    <property type="match status" value="1"/>
</dbReference>
<protein>
    <recommendedName>
        <fullName evidence="2">non-specific protein-tyrosine kinase</fullName>
        <ecNumber evidence="2">2.7.10.2</ecNumber>
    </recommendedName>
</protein>
<dbReference type="PATRIC" id="fig|80854.5.peg.2074"/>
<reference evidence="10 11" key="1">
    <citation type="submission" date="2016-11" db="EMBL/GenBank/DDBJ databases">
        <authorList>
            <person name="Jaros S."/>
            <person name="Januszkiewicz K."/>
            <person name="Wedrychowicz H."/>
        </authorList>
    </citation>
    <scope>NUCLEOTIDE SEQUENCE [LARGE SCALE GENOMIC DNA]</scope>
    <source>
        <strain evidence="10">NVI 5450</strain>
    </source>
</reference>
<accession>A0A090K7Y3</accession>
<dbReference type="InterPro" id="IPR005702">
    <property type="entry name" value="Wzc-like_C"/>
</dbReference>
<organism evidence="10 11">
    <name type="scientific">Moritella viscosa</name>
    <dbReference type="NCBI Taxonomy" id="80854"/>
    <lineage>
        <taxon>Bacteria</taxon>
        <taxon>Pseudomonadati</taxon>
        <taxon>Pseudomonadota</taxon>
        <taxon>Gammaproteobacteria</taxon>
        <taxon>Alteromonadales</taxon>
        <taxon>Moritellaceae</taxon>
        <taxon>Moritella</taxon>
    </lineage>
</organism>
<evidence type="ECO:0000256" key="2">
    <source>
        <dbReference type="ARBA" id="ARBA00011903"/>
    </source>
</evidence>
<evidence type="ECO:0000256" key="7">
    <source>
        <dbReference type="ARBA" id="ARBA00023137"/>
    </source>
</evidence>
<proteinExistence type="inferred from homology"/>
<dbReference type="STRING" id="80854.MVIS_1942"/>
<dbReference type="EMBL" id="FPLD01000045">
    <property type="protein sequence ID" value="SGY93221.1"/>
    <property type="molecule type" value="Genomic_DNA"/>
</dbReference>
<dbReference type="InterPro" id="IPR025669">
    <property type="entry name" value="AAA_dom"/>
</dbReference>
<dbReference type="EC" id="2.7.10.2" evidence="2"/>
<dbReference type="KEGG" id="mvs:MVIS_1942"/>
<dbReference type="Pfam" id="PF13614">
    <property type="entry name" value="AAA_31"/>
    <property type="match status" value="1"/>
</dbReference>
<dbReference type="CDD" id="cd05387">
    <property type="entry name" value="BY-kinase"/>
    <property type="match status" value="1"/>
</dbReference>
<evidence type="ECO:0000259" key="9">
    <source>
        <dbReference type="Pfam" id="PF13614"/>
    </source>
</evidence>
<evidence type="ECO:0000256" key="1">
    <source>
        <dbReference type="ARBA" id="ARBA00007316"/>
    </source>
</evidence>
<evidence type="ECO:0000313" key="11">
    <source>
        <dbReference type="Proteomes" id="UP000183794"/>
    </source>
</evidence>
<evidence type="ECO:0000256" key="5">
    <source>
        <dbReference type="ARBA" id="ARBA00022777"/>
    </source>
</evidence>
<dbReference type="GO" id="GO:0005886">
    <property type="term" value="C:plasma membrane"/>
    <property type="evidence" value="ECO:0007669"/>
    <property type="project" value="TreeGrafter"/>
</dbReference>
<dbReference type="Proteomes" id="UP000183794">
    <property type="component" value="Unassembled WGS sequence"/>
</dbReference>
<dbReference type="OrthoDB" id="9775724at2"/>
<gene>
    <name evidence="10" type="ORF">NVI5450_1455</name>
</gene>
<dbReference type="PANTHER" id="PTHR32309">
    <property type="entry name" value="TYROSINE-PROTEIN KINASE"/>
    <property type="match status" value="1"/>
</dbReference>
<dbReference type="SUPFAM" id="SSF52540">
    <property type="entry name" value="P-loop containing nucleoside triphosphate hydrolases"/>
    <property type="match status" value="1"/>
</dbReference>
<comment type="catalytic activity">
    <reaction evidence="8">
        <text>L-tyrosyl-[protein] + ATP = O-phospho-L-tyrosyl-[protein] + ADP + H(+)</text>
        <dbReference type="Rhea" id="RHEA:10596"/>
        <dbReference type="Rhea" id="RHEA-COMP:10136"/>
        <dbReference type="Rhea" id="RHEA-COMP:20101"/>
        <dbReference type="ChEBI" id="CHEBI:15378"/>
        <dbReference type="ChEBI" id="CHEBI:30616"/>
        <dbReference type="ChEBI" id="CHEBI:46858"/>
        <dbReference type="ChEBI" id="CHEBI:61978"/>
        <dbReference type="ChEBI" id="CHEBI:456216"/>
        <dbReference type="EC" id="2.7.10.2"/>
    </reaction>
</comment>
<keyword evidence="6" id="KW-0067">ATP-binding</keyword>
<dbReference type="AlphaFoldDB" id="A0A090K7Y3"/>
<evidence type="ECO:0000313" key="10">
    <source>
        <dbReference type="EMBL" id="SGY93221.1"/>
    </source>
</evidence>
<feature type="domain" description="AAA" evidence="9">
    <location>
        <begin position="90"/>
        <end position="224"/>
    </location>
</feature>
<evidence type="ECO:0000256" key="8">
    <source>
        <dbReference type="ARBA" id="ARBA00051245"/>
    </source>
</evidence>
<dbReference type="GO" id="GO:0004713">
    <property type="term" value="F:protein tyrosine kinase activity"/>
    <property type="evidence" value="ECO:0007669"/>
    <property type="project" value="TreeGrafter"/>
</dbReference>
<evidence type="ECO:0000256" key="4">
    <source>
        <dbReference type="ARBA" id="ARBA00022741"/>
    </source>
</evidence>
<keyword evidence="3" id="KW-0808">Transferase</keyword>
<dbReference type="InterPro" id="IPR050445">
    <property type="entry name" value="Bact_polysacc_biosynth/exp"/>
</dbReference>
<dbReference type="Gene3D" id="3.40.50.300">
    <property type="entry name" value="P-loop containing nucleotide triphosphate hydrolases"/>
    <property type="match status" value="1"/>
</dbReference>
<dbReference type="InterPro" id="IPR027417">
    <property type="entry name" value="P-loop_NTPase"/>
</dbReference>
<dbReference type="RefSeq" id="WP_045110201.1">
    <property type="nucleotide sequence ID" value="NZ_CAWRBC010000142.1"/>
</dbReference>
<keyword evidence="7" id="KW-0829">Tyrosine-protein kinase</keyword>
<keyword evidence="4" id="KW-0547">Nucleotide-binding</keyword>
<sequence>MTQNPLNLKAQSISSGQLNTNNINSDDGQKIQNMNDVCLFTSEKLDELKIIYPGCKNDKSLNYYRELRTKLLKIANNENFVCMVSSIAQGAGTSHVAINLAASIALDHSKTALIIDCNSYSPHLHHYLKDKNPLGLSNYLEHNTQEIEDIIYPSGIRRVRIIPTGIQTEYAAENFSSDKMKLFIDTVKKRYPDRFIILDTPPISLYVESQILASICDIAILVIRYGHATASEVQTGIDLISSDKLAGIILNNK</sequence>
<dbReference type="HOGENOM" id="CLU_052027_1_1_6"/>
<name>A0A090K7Y3_9GAMM</name>
<evidence type="ECO:0000256" key="6">
    <source>
        <dbReference type="ARBA" id="ARBA00022840"/>
    </source>
</evidence>
<keyword evidence="5" id="KW-0418">Kinase</keyword>
<evidence type="ECO:0000256" key="3">
    <source>
        <dbReference type="ARBA" id="ARBA00022679"/>
    </source>
</evidence>
<comment type="similarity">
    <text evidence="1">Belongs to the CpsD/CapB family.</text>
</comment>